<dbReference type="InterPro" id="IPR036291">
    <property type="entry name" value="NAD(P)-bd_dom_sf"/>
</dbReference>
<keyword evidence="9 11" id="KW-0413">Isomerase</keyword>
<dbReference type="Pfam" id="PF01370">
    <property type="entry name" value="Epimerase"/>
    <property type="match status" value="1"/>
</dbReference>
<comment type="pathway">
    <text evidence="3 11">Carbohydrate metabolism; galactose metabolism.</text>
</comment>
<dbReference type="EC" id="5.1.3.2" evidence="5 11"/>
<dbReference type="Gene3D" id="3.90.25.10">
    <property type="entry name" value="UDP-galactose 4-epimerase, domain 1"/>
    <property type="match status" value="1"/>
</dbReference>
<protein>
    <recommendedName>
        <fullName evidence="6 11">UDP-glucose 4-epimerase</fullName>
        <ecNumber evidence="5 11">5.1.3.2</ecNumber>
    </recommendedName>
</protein>
<reference evidence="13 14" key="1">
    <citation type="journal article" date="2024" name="Int. J. Mol. Sci.">
        <title>Exploration of Alicyclobacillus spp. Genome in Search of Antibiotic Resistance.</title>
        <authorList>
            <person name="Bucka-Kolendo J."/>
            <person name="Kiousi D.E."/>
            <person name="Dekowska A."/>
            <person name="Mikolajczuk-Szczyrba A."/>
            <person name="Karadedos D.M."/>
            <person name="Michael P."/>
            <person name="Galanis A."/>
            <person name="Sokolowska B."/>
        </authorList>
    </citation>
    <scope>NUCLEOTIDE SEQUENCE [LARGE SCALE GENOMIC DNA]</scope>
    <source>
        <strain evidence="13 14">KKP 3000</strain>
    </source>
</reference>
<gene>
    <name evidence="13" type="primary">galE</name>
    <name evidence="13" type="ORF">KKP3000_003683</name>
</gene>
<dbReference type="RefSeq" id="WP_275473708.1">
    <property type="nucleotide sequence ID" value="NZ_CP162940.1"/>
</dbReference>
<comment type="similarity">
    <text evidence="4 11">Belongs to the NAD(P)-dependent epimerase/dehydratase family.</text>
</comment>
<comment type="cofactor">
    <cofactor evidence="2 11">
        <name>NAD(+)</name>
        <dbReference type="ChEBI" id="CHEBI:57540"/>
    </cofactor>
</comment>
<evidence type="ECO:0000259" key="12">
    <source>
        <dbReference type="Pfam" id="PF01370"/>
    </source>
</evidence>
<dbReference type="PANTHER" id="PTHR43725:SF53">
    <property type="entry name" value="UDP-ARABINOSE 4-EPIMERASE 1"/>
    <property type="match status" value="1"/>
</dbReference>
<dbReference type="InterPro" id="IPR001509">
    <property type="entry name" value="Epimerase_deHydtase"/>
</dbReference>
<dbReference type="InterPro" id="IPR005886">
    <property type="entry name" value="UDP_G4E"/>
</dbReference>
<dbReference type="Gene3D" id="3.40.50.720">
    <property type="entry name" value="NAD(P)-binding Rossmann-like Domain"/>
    <property type="match status" value="1"/>
</dbReference>
<sequence>MSVLVTGGAGYIGSHTVAELRGAGEDVVVVDNLTTGHRKAVLDELQVPFYPCDIRDKEQVVEILQKHAVDAVVHFAANSLVGESVENPLKYYDNNVAGTEKLLEAMVEAGVLSIVFSSTAAVYGLPERMPIREDDAKEPLNPYGDTKLAIERMFRFAHDAYGLSSASLRYFNAAGAHRTLPIGEDHRPESHLIPIVLQVALGQRSAISVYGDDYETDDGTCIRDYIHVCDLASAHRLAVHYLRSHESGVHAFNLGNGNGFSVREVIDVARKVTGHPIPEVVAPRRAGDPPQLVADASRARAVLGWQPALPALEDIVADAWNWHREHPRGYED</sequence>
<evidence type="ECO:0000256" key="9">
    <source>
        <dbReference type="ARBA" id="ARBA00023235"/>
    </source>
</evidence>
<keyword evidence="8" id="KW-0299">Galactose metabolism</keyword>
<comment type="catalytic activity">
    <reaction evidence="1 11">
        <text>UDP-alpha-D-glucose = UDP-alpha-D-galactose</text>
        <dbReference type="Rhea" id="RHEA:22168"/>
        <dbReference type="ChEBI" id="CHEBI:58885"/>
        <dbReference type="ChEBI" id="CHEBI:66914"/>
        <dbReference type="EC" id="5.1.3.2"/>
    </reaction>
</comment>
<evidence type="ECO:0000313" key="14">
    <source>
        <dbReference type="Proteomes" id="UP001579974"/>
    </source>
</evidence>
<name>A0ABV5ADC7_9BACL</name>
<dbReference type="GO" id="GO:0003978">
    <property type="term" value="F:UDP-glucose 4-epimerase activity"/>
    <property type="evidence" value="ECO:0007669"/>
    <property type="project" value="UniProtKB-EC"/>
</dbReference>
<keyword evidence="10 11" id="KW-0119">Carbohydrate metabolism</keyword>
<evidence type="ECO:0000256" key="11">
    <source>
        <dbReference type="RuleBase" id="RU366046"/>
    </source>
</evidence>
<evidence type="ECO:0000256" key="7">
    <source>
        <dbReference type="ARBA" id="ARBA00023027"/>
    </source>
</evidence>
<evidence type="ECO:0000256" key="5">
    <source>
        <dbReference type="ARBA" id="ARBA00013189"/>
    </source>
</evidence>
<organism evidence="13 14">
    <name type="scientific">Alicyclobacillus fastidiosus</name>
    <dbReference type="NCBI Taxonomy" id="392011"/>
    <lineage>
        <taxon>Bacteria</taxon>
        <taxon>Bacillati</taxon>
        <taxon>Bacillota</taxon>
        <taxon>Bacilli</taxon>
        <taxon>Bacillales</taxon>
        <taxon>Alicyclobacillaceae</taxon>
        <taxon>Alicyclobacillus</taxon>
    </lineage>
</organism>
<evidence type="ECO:0000256" key="3">
    <source>
        <dbReference type="ARBA" id="ARBA00004947"/>
    </source>
</evidence>
<evidence type="ECO:0000256" key="4">
    <source>
        <dbReference type="ARBA" id="ARBA00007637"/>
    </source>
</evidence>
<dbReference type="Proteomes" id="UP001579974">
    <property type="component" value="Unassembled WGS sequence"/>
</dbReference>
<feature type="domain" description="NAD-dependent epimerase/dehydratase" evidence="12">
    <location>
        <begin position="3"/>
        <end position="255"/>
    </location>
</feature>
<evidence type="ECO:0000256" key="10">
    <source>
        <dbReference type="ARBA" id="ARBA00023277"/>
    </source>
</evidence>
<evidence type="ECO:0000256" key="2">
    <source>
        <dbReference type="ARBA" id="ARBA00001911"/>
    </source>
</evidence>
<evidence type="ECO:0000256" key="1">
    <source>
        <dbReference type="ARBA" id="ARBA00000083"/>
    </source>
</evidence>
<dbReference type="PANTHER" id="PTHR43725">
    <property type="entry name" value="UDP-GLUCOSE 4-EPIMERASE"/>
    <property type="match status" value="1"/>
</dbReference>
<dbReference type="SUPFAM" id="SSF51735">
    <property type="entry name" value="NAD(P)-binding Rossmann-fold domains"/>
    <property type="match status" value="1"/>
</dbReference>
<comment type="caution">
    <text evidence="13">The sequence shown here is derived from an EMBL/GenBank/DDBJ whole genome shotgun (WGS) entry which is preliminary data.</text>
</comment>
<evidence type="ECO:0000256" key="8">
    <source>
        <dbReference type="ARBA" id="ARBA00023144"/>
    </source>
</evidence>
<accession>A0ABV5ADC7</accession>
<proteinExistence type="inferred from homology"/>
<keyword evidence="7 11" id="KW-0520">NAD</keyword>
<keyword evidence="14" id="KW-1185">Reference proteome</keyword>
<dbReference type="NCBIfam" id="TIGR01179">
    <property type="entry name" value="galE"/>
    <property type="match status" value="1"/>
</dbReference>
<dbReference type="EMBL" id="JBDXSU010000005">
    <property type="protein sequence ID" value="MFB5190238.1"/>
    <property type="molecule type" value="Genomic_DNA"/>
</dbReference>
<evidence type="ECO:0000256" key="6">
    <source>
        <dbReference type="ARBA" id="ARBA00018569"/>
    </source>
</evidence>
<dbReference type="CDD" id="cd05247">
    <property type="entry name" value="UDP_G4E_1_SDR_e"/>
    <property type="match status" value="1"/>
</dbReference>
<evidence type="ECO:0000313" key="13">
    <source>
        <dbReference type="EMBL" id="MFB5190238.1"/>
    </source>
</evidence>
<comment type="subunit">
    <text evidence="11">Homodimer.</text>
</comment>